<keyword evidence="6" id="KW-0256">Endoplasmic reticulum</keyword>
<gene>
    <name evidence="15" type="primary">FACE2_1</name>
    <name evidence="16" type="synonym">FACE2_0</name>
    <name evidence="16" type="ORF">CM83_1000</name>
    <name evidence="15" type="ORF">CM83_1002</name>
</gene>
<dbReference type="GO" id="GO:0071586">
    <property type="term" value="P:CAAX-box protein processing"/>
    <property type="evidence" value="ECO:0007669"/>
    <property type="project" value="InterPro"/>
</dbReference>
<dbReference type="InterPro" id="IPR039731">
    <property type="entry name" value="Rce1"/>
</dbReference>
<protein>
    <recommendedName>
        <fullName evidence="12">CAAX prenyl protease 2</fullName>
        <ecNumber evidence="11">3.4.26.1</ecNumber>
    </recommendedName>
    <alternativeName>
        <fullName evidence="9">Farnesylated proteins-converting enzyme 2</fullName>
    </alternativeName>
</protein>
<organism evidence="15">
    <name type="scientific">Lygus hesperus</name>
    <name type="common">Western plant bug</name>
    <dbReference type="NCBI Taxonomy" id="30085"/>
    <lineage>
        <taxon>Eukaryota</taxon>
        <taxon>Metazoa</taxon>
        <taxon>Ecdysozoa</taxon>
        <taxon>Arthropoda</taxon>
        <taxon>Hexapoda</taxon>
        <taxon>Insecta</taxon>
        <taxon>Pterygota</taxon>
        <taxon>Neoptera</taxon>
        <taxon>Paraneoptera</taxon>
        <taxon>Hemiptera</taxon>
        <taxon>Heteroptera</taxon>
        <taxon>Panheteroptera</taxon>
        <taxon>Cimicomorpha</taxon>
        <taxon>Miridae</taxon>
        <taxon>Mirini</taxon>
        <taxon>Lygus</taxon>
    </lineage>
</organism>
<evidence type="ECO:0000256" key="9">
    <source>
        <dbReference type="ARBA" id="ARBA00032607"/>
    </source>
</evidence>
<name>A0A0A9YHS6_LYGHE</name>
<evidence type="ECO:0000256" key="3">
    <source>
        <dbReference type="ARBA" id="ARBA00022670"/>
    </source>
</evidence>
<keyword evidence="8 13" id="KW-0472">Membrane</keyword>
<keyword evidence="5" id="KW-0378">Hydrolase</keyword>
<feature type="transmembrane region" description="Helical" evidence="13">
    <location>
        <begin position="57"/>
        <end position="77"/>
    </location>
</feature>
<dbReference type="PANTHER" id="PTHR13046">
    <property type="entry name" value="PROTEASE U48 CAAX PRENYL PROTEASE RCE1"/>
    <property type="match status" value="1"/>
</dbReference>
<dbReference type="EMBL" id="GBHO01014519">
    <property type="protein sequence ID" value="JAG29085.1"/>
    <property type="molecule type" value="Transcribed_RNA"/>
</dbReference>
<dbReference type="GO" id="GO:0004222">
    <property type="term" value="F:metalloendopeptidase activity"/>
    <property type="evidence" value="ECO:0007669"/>
    <property type="project" value="InterPro"/>
</dbReference>
<accession>A0A0A9YHS6</accession>
<sequence>MSCTAVQVKRESWRSRTPTHDRVVCAVRDYLIAPILEEIMFRGILHSVLHSDESKDTHTIVCVATYFAISHLIYALAQQFDVTATTIQLVCTSIFSCIASYMYIRTNSLWVPILAHITCNVLGPPTFTCTHRNCLFHILGIFVFSIYIVNFVG</sequence>
<evidence type="ECO:0000256" key="10">
    <source>
        <dbReference type="ARBA" id="ARBA00047280"/>
    </source>
</evidence>
<comment type="similarity">
    <text evidence="2">Belongs to the peptidase U48 family.</text>
</comment>
<evidence type="ECO:0000256" key="13">
    <source>
        <dbReference type="SAM" id="Phobius"/>
    </source>
</evidence>
<feature type="transmembrane region" description="Helical" evidence="13">
    <location>
        <begin position="84"/>
        <end position="103"/>
    </location>
</feature>
<evidence type="ECO:0000256" key="11">
    <source>
        <dbReference type="ARBA" id="ARBA00049729"/>
    </source>
</evidence>
<dbReference type="Pfam" id="PF02517">
    <property type="entry name" value="Rce1-like"/>
    <property type="match status" value="1"/>
</dbReference>
<dbReference type="GO" id="GO:0005789">
    <property type="term" value="C:endoplasmic reticulum membrane"/>
    <property type="evidence" value="ECO:0007669"/>
    <property type="project" value="UniProtKB-SubCell"/>
</dbReference>
<reference evidence="15" key="1">
    <citation type="journal article" date="2014" name="PLoS ONE">
        <title>Transcriptome-Based Identification of ABC Transporters in the Western Tarnished Plant Bug Lygus hesperus.</title>
        <authorList>
            <person name="Hull J.J."/>
            <person name="Chaney K."/>
            <person name="Geib S.M."/>
            <person name="Fabrick J.A."/>
            <person name="Brent C.S."/>
            <person name="Walsh D."/>
            <person name="Lavine L.C."/>
        </authorList>
    </citation>
    <scope>NUCLEOTIDE SEQUENCE</scope>
</reference>
<dbReference type="InterPro" id="IPR003675">
    <property type="entry name" value="Rce1/LyrA-like_dom"/>
</dbReference>
<proteinExistence type="inferred from homology"/>
<evidence type="ECO:0000256" key="7">
    <source>
        <dbReference type="ARBA" id="ARBA00022989"/>
    </source>
</evidence>
<comment type="subcellular location">
    <subcellularLocation>
        <location evidence="1">Endoplasmic reticulum membrane</location>
        <topology evidence="1">Multi-pass membrane protein</topology>
    </subcellularLocation>
</comment>
<dbReference type="EMBL" id="GBHO01014518">
    <property type="protein sequence ID" value="JAG29086.1"/>
    <property type="molecule type" value="Transcribed_RNA"/>
</dbReference>
<evidence type="ECO:0000313" key="15">
    <source>
        <dbReference type="EMBL" id="JAG29085.1"/>
    </source>
</evidence>
<evidence type="ECO:0000256" key="12">
    <source>
        <dbReference type="ARBA" id="ARBA00049763"/>
    </source>
</evidence>
<keyword evidence="3 15" id="KW-0645">Protease</keyword>
<reference evidence="15" key="2">
    <citation type="submission" date="2014-07" db="EMBL/GenBank/DDBJ databases">
        <authorList>
            <person name="Hull J."/>
        </authorList>
    </citation>
    <scope>NUCLEOTIDE SEQUENCE</scope>
</reference>
<feature type="domain" description="CAAX prenyl protease 2/Lysostaphin resistance protein A-like" evidence="14">
    <location>
        <begin position="24"/>
        <end position="122"/>
    </location>
</feature>
<dbReference type="EC" id="3.4.26.1" evidence="11"/>
<evidence type="ECO:0000256" key="6">
    <source>
        <dbReference type="ARBA" id="ARBA00022824"/>
    </source>
</evidence>
<evidence type="ECO:0000256" key="4">
    <source>
        <dbReference type="ARBA" id="ARBA00022692"/>
    </source>
</evidence>
<evidence type="ECO:0000313" key="16">
    <source>
        <dbReference type="EMBL" id="JAG29086.1"/>
    </source>
</evidence>
<evidence type="ECO:0000256" key="2">
    <source>
        <dbReference type="ARBA" id="ARBA00006897"/>
    </source>
</evidence>
<keyword evidence="4 13" id="KW-0812">Transmembrane</keyword>
<dbReference type="AlphaFoldDB" id="A0A0A9YHS6"/>
<keyword evidence="7 13" id="KW-1133">Transmembrane helix</keyword>
<dbReference type="PANTHER" id="PTHR13046:SF0">
    <property type="entry name" value="CAAX PRENYL PROTEASE 2"/>
    <property type="match status" value="1"/>
</dbReference>
<feature type="transmembrane region" description="Helical" evidence="13">
    <location>
        <begin position="134"/>
        <end position="152"/>
    </location>
</feature>
<evidence type="ECO:0000256" key="5">
    <source>
        <dbReference type="ARBA" id="ARBA00022801"/>
    </source>
</evidence>
<evidence type="ECO:0000259" key="14">
    <source>
        <dbReference type="Pfam" id="PF02517"/>
    </source>
</evidence>
<evidence type="ECO:0000256" key="8">
    <source>
        <dbReference type="ARBA" id="ARBA00023136"/>
    </source>
</evidence>
<comment type="catalytic activity">
    <reaction evidence="10">
        <text>Hydrolyzes the peptide bond -P2-(S-farnesyl or geranylgeranyl)C-P1'-P2'-P3'-COOH where P1' and P2' are amino acids with aliphatic sidechains and P3' is any C-terminal residue.</text>
        <dbReference type="EC" id="3.4.26.1"/>
    </reaction>
</comment>
<evidence type="ECO:0000256" key="1">
    <source>
        <dbReference type="ARBA" id="ARBA00004477"/>
    </source>
</evidence>